<dbReference type="EMBL" id="JAVREZ010000006">
    <property type="protein sequence ID" value="MDT0482413.1"/>
    <property type="molecule type" value="Genomic_DNA"/>
</dbReference>
<evidence type="ECO:0000256" key="1">
    <source>
        <dbReference type="SAM" id="MobiDB-lite"/>
    </source>
</evidence>
<keyword evidence="3" id="KW-1185">Reference proteome</keyword>
<organism evidence="2 3">
    <name type="scientific">Streptomyces doebereineriae</name>
    <dbReference type="NCBI Taxonomy" id="3075528"/>
    <lineage>
        <taxon>Bacteria</taxon>
        <taxon>Bacillati</taxon>
        <taxon>Actinomycetota</taxon>
        <taxon>Actinomycetes</taxon>
        <taxon>Kitasatosporales</taxon>
        <taxon>Streptomycetaceae</taxon>
        <taxon>Streptomyces</taxon>
    </lineage>
</organism>
<accession>A0ABU2VAN1</accession>
<evidence type="ECO:0000313" key="2">
    <source>
        <dbReference type="EMBL" id="MDT0482413.1"/>
    </source>
</evidence>
<proteinExistence type="predicted"/>
<feature type="region of interest" description="Disordered" evidence="1">
    <location>
        <begin position="10"/>
        <end position="30"/>
    </location>
</feature>
<comment type="caution">
    <text evidence="2">The sequence shown here is derived from an EMBL/GenBank/DDBJ whole genome shotgun (WGS) entry which is preliminary data.</text>
</comment>
<name>A0ABU2VAN1_9ACTN</name>
<reference evidence="3" key="1">
    <citation type="submission" date="2023-07" db="EMBL/GenBank/DDBJ databases">
        <title>30 novel species of actinomycetes from the DSMZ collection.</title>
        <authorList>
            <person name="Nouioui I."/>
        </authorList>
    </citation>
    <scope>NUCLEOTIDE SEQUENCE [LARGE SCALE GENOMIC DNA]</scope>
    <source>
        <strain evidence="3">DSM 41640</strain>
    </source>
</reference>
<dbReference type="RefSeq" id="WP_311715400.1">
    <property type="nucleotide sequence ID" value="NZ_JAVREZ010000006.1"/>
</dbReference>
<sequence>MEEQLRLLARTRRRGPEPAGDDAVHGPGFTPALKVAEGARPLEETPQLPGWDPQAWAGTGW</sequence>
<protein>
    <submittedName>
        <fullName evidence="2">Uncharacterized protein</fullName>
    </submittedName>
</protein>
<feature type="region of interest" description="Disordered" evidence="1">
    <location>
        <begin position="42"/>
        <end position="61"/>
    </location>
</feature>
<evidence type="ECO:0000313" key="3">
    <source>
        <dbReference type="Proteomes" id="UP001183824"/>
    </source>
</evidence>
<dbReference type="Proteomes" id="UP001183824">
    <property type="component" value="Unassembled WGS sequence"/>
</dbReference>
<gene>
    <name evidence="2" type="ORF">RNB18_19780</name>
</gene>